<keyword evidence="1" id="KW-1133">Transmembrane helix</keyword>
<protein>
    <submittedName>
        <fullName evidence="3">NADH dehydrogenase subunit 4</fullName>
    </submittedName>
</protein>
<sequence length="83" mass="9457">MLVYTVSLWLKLQYPLIGMLCNIIMVSHGSISYIGTIWLLRPYRKIVIGLILRIKPKIIRRSSSVVPFTGKAMNRSAIYATDC</sequence>
<keyword evidence="1" id="KW-0812">Transmembrane</keyword>
<keyword evidence="1" id="KW-0472">Membrane</keyword>
<dbReference type="AlphaFoldDB" id="A0A914Q185"/>
<evidence type="ECO:0000313" key="2">
    <source>
        <dbReference type="Proteomes" id="UP000887578"/>
    </source>
</evidence>
<proteinExistence type="predicted"/>
<reference evidence="3" key="1">
    <citation type="submission" date="2022-11" db="UniProtKB">
        <authorList>
            <consortium name="WormBaseParasite"/>
        </authorList>
    </citation>
    <scope>IDENTIFICATION</scope>
</reference>
<name>A0A914Q185_9BILA</name>
<dbReference type="WBParaSite" id="PDA_v2.g20912.t1">
    <property type="protein sequence ID" value="PDA_v2.g20912.t1"/>
    <property type="gene ID" value="PDA_v2.g20912"/>
</dbReference>
<evidence type="ECO:0000256" key="1">
    <source>
        <dbReference type="SAM" id="Phobius"/>
    </source>
</evidence>
<dbReference type="Proteomes" id="UP000887578">
    <property type="component" value="Unplaced"/>
</dbReference>
<evidence type="ECO:0000313" key="3">
    <source>
        <dbReference type="WBParaSite" id="PDA_v2.g20912.t1"/>
    </source>
</evidence>
<keyword evidence="2" id="KW-1185">Reference proteome</keyword>
<accession>A0A914Q185</accession>
<feature type="transmembrane region" description="Helical" evidence="1">
    <location>
        <begin position="12"/>
        <end position="40"/>
    </location>
</feature>
<organism evidence="2 3">
    <name type="scientific">Panagrolaimus davidi</name>
    <dbReference type="NCBI Taxonomy" id="227884"/>
    <lineage>
        <taxon>Eukaryota</taxon>
        <taxon>Metazoa</taxon>
        <taxon>Ecdysozoa</taxon>
        <taxon>Nematoda</taxon>
        <taxon>Chromadorea</taxon>
        <taxon>Rhabditida</taxon>
        <taxon>Tylenchina</taxon>
        <taxon>Panagrolaimomorpha</taxon>
        <taxon>Panagrolaimoidea</taxon>
        <taxon>Panagrolaimidae</taxon>
        <taxon>Panagrolaimus</taxon>
    </lineage>
</organism>